<name>A0AAD4LEJ8_9AGAM</name>
<sequence>MAVFLMTCKRSKPLACLVASRHLGTTCATQTVTCSYSADRRHVLCRNYTLLSRVYQVRHQYLMSSPMCMAVQYCRWTTTSRHHMTSQTLALELFLCVTEPA</sequence>
<organism evidence="1 2">
    <name type="scientific">Lactarius akahatsu</name>
    <dbReference type="NCBI Taxonomy" id="416441"/>
    <lineage>
        <taxon>Eukaryota</taxon>
        <taxon>Fungi</taxon>
        <taxon>Dikarya</taxon>
        <taxon>Basidiomycota</taxon>
        <taxon>Agaricomycotina</taxon>
        <taxon>Agaricomycetes</taxon>
        <taxon>Russulales</taxon>
        <taxon>Russulaceae</taxon>
        <taxon>Lactarius</taxon>
    </lineage>
</organism>
<dbReference type="Proteomes" id="UP001201163">
    <property type="component" value="Unassembled WGS sequence"/>
</dbReference>
<dbReference type="EMBL" id="JAKELL010000079">
    <property type="protein sequence ID" value="KAH8984143.1"/>
    <property type="molecule type" value="Genomic_DNA"/>
</dbReference>
<evidence type="ECO:0000313" key="1">
    <source>
        <dbReference type="EMBL" id="KAH8984143.1"/>
    </source>
</evidence>
<reference evidence="1" key="1">
    <citation type="submission" date="2022-01" db="EMBL/GenBank/DDBJ databases">
        <title>Comparative genomics reveals a dynamic genome evolution in the ectomycorrhizal milk-cap (Lactarius) mushrooms.</title>
        <authorList>
            <consortium name="DOE Joint Genome Institute"/>
            <person name="Lebreton A."/>
            <person name="Tang N."/>
            <person name="Kuo A."/>
            <person name="LaButti K."/>
            <person name="Drula E."/>
            <person name="Barry K."/>
            <person name="Clum A."/>
            <person name="Lipzen A."/>
            <person name="Mousain D."/>
            <person name="Ng V."/>
            <person name="Wang R."/>
            <person name="Wang X."/>
            <person name="Dai Y."/>
            <person name="Henrissat B."/>
            <person name="Grigoriev I.V."/>
            <person name="Guerin-Laguette A."/>
            <person name="Yu F."/>
            <person name="Martin F.M."/>
        </authorList>
    </citation>
    <scope>NUCLEOTIDE SEQUENCE</scope>
    <source>
        <strain evidence="1">QP</strain>
    </source>
</reference>
<gene>
    <name evidence="1" type="ORF">EDB92DRAFT_1888300</name>
</gene>
<comment type="caution">
    <text evidence="1">The sequence shown here is derived from an EMBL/GenBank/DDBJ whole genome shotgun (WGS) entry which is preliminary data.</text>
</comment>
<dbReference type="AlphaFoldDB" id="A0AAD4LEJ8"/>
<evidence type="ECO:0000313" key="2">
    <source>
        <dbReference type="Proteomes" id="UP001201163"/>
    </source>
</evidence>
<proteinExistence type="predicted"/>
<accession>A0AAD4LEJ8</accession>
<protein>
    <submittedName>
        <fullName evidence="1">Uncharacterized protein</fullName>
    </submittedName>
</protein>
<keyword evidence="2" id="KW-1185">Reference proteome</keyword>